<dbReference type="InterPro" id="IPR010044">
    <property type="entry name" value="MTAP"/>
</dbReference>
<feature type="domain" description="Nucleoside phosphorylase" evidence="4">
    <location>
        <begin position="5"/>
        <end position="244"/>
    </location>
</feature>
<accession>A0ABN6H482</accession>
<evidence type="ECO:0000313" key="6">
    <source>
        <dbReference type="Proteomes" id="UP001374893"/>
    </source>
</evidence>
<feature type="binding site" evidence="3">
    <location>
        <position position="11"/>
    </location>
    <ligand>
        <name>phosphate</name>
        <dbReference type="ChEBI" id="CHEBI:43474"/>
    </ligand>
</feature>
<keyword evidence="2 3" id="KW-0808">Transferase</keyword>
<dbReference type="SUPFAM" id="SSF53167">
    <property type="entry name" value="Purine and uridine phosphorylases"/>
    <property type="match status" value="1"/>
</dbReference>
<feature type="binding site" evidence="3">
    <location>
        <begin position="86"/>
        <end position="87"/>
    </location>
    <ligand>
        <name>phosphate</name>
        <dbReference type="ChEBI" id="CHEBI:43474"/>
    </ligand>
</feature>
<comment type="function">
    <text evidence="3">Catalyzes the reversible phosphorylation of S-methyl-5'-thioadenosine (MTA) to adenine and 5-methylthioribose-1-phosphate. Involved in the breakdown of MTA, a major by-product of polyamine biosynthesis. Responsible for the first step in the methionine salvage pathway after MTA has been generated from S-adenosylmethionine. Has broad substrate specificity with 6-aminopurine nucleosides as preferred substrates.</text>
</comment>
<protein>
    <recommendedName>
        <fullName evidence="3">S-methyl-5'-thioadenosine phosphorylase</fullName>
        <ecNumber evidence="3">2.4.2.28</ecNumber>
    </recommendedName>
    <alternativeName>
        <fullName evidence="3">5'-methylthioadenosine phosphorylase</fullName>
        <shortName evidence="3">MTA phosphorylase</shortName>
        <shortName evidence="3">MTAP</shortName>
    </alternativeName>
</protein>
<keyword evidence="1 3" id="KW-0328">Glycosyltransferase</keyword>
<dbReference type="Gene3D" id="3.40.50.1580">
    <property type="entry name" value="Nucleoside phosphorylase domain"/>
    <property type="match status" value="1"/>
</dbReference>
<dbReference type="Pfam" id="PF01048">
    <property type="entry name" value="PNP_UDP_1"/>
    <property type="match status" value="1"/>
</dbReference>
<name>A0ABN6H482_9BACT</name>
<dbReference type="Proteomes" id="UP001374893">
    <property type="component" value="Chromosome"/>
</dbReference>
<dbReference type="HAMAP" id="MF_01963">
    <property type="entry name" value="MTAP"/>
    <property type="match status" value="1"/>
</dbReference>
<dbReference type="EC" id="2.4.2.28" evidence="3"/>
<dbReference type="InterPro" id="IPR035994">
    <property type="entry name" value="Nucleoside_phosphorylase_sf"/>
</dbReference>
<organism evidence="5 6">
    <name type="scientific">Haloferula helveola</name>
    <dbReference type="NCBI Taxonomy" id="490095"/>
    <lineage>
        <taxon>Bacteria</taxon>
        <taxon>Pseudomonadati</taxon>
        <taxon>Verrucomicrobiota</taxon>
        <taxon>Verrucomicrobiia</taxon>
        <taxon>Verrucomicrobiales</taxon>
        <taxon>Verrucomicrobiaceae</taxon>
        <taxon>Haloferula</taxon>
    </lineage>
</organism>
<reference evidence="5 6" key="1">
    <citation type="submission" date="2021-06" db="EMBL/GenBank/DDBJ databases">
        <title>Complete genome of Haloferula helveola possessing various polysaccharide degrading enzymes.</title>
        <authorList>
            <person name="Takami H."/>
            <person name="Huang C."/>
            <person name="Hamasaki K."/>
        </authorList>
    </citation>
    <scope>NUCLEOTIDE SEQUENCE [LARGE SCALE GENOMIC DNA]</scope>
    <source>
        <strain evidence="5 6">CN-1</strain>
    </source>
</reference>
<comment type="pathway">
    <text evidence="3">Amino-acid biosynthesis; L-methionine biosynthesis via salvage pathway; S-methyl-5-thio-alpha-D-ribose 1-phosphate from S-methyl-5'-thioadenosine (phosphorylase route): step 1/1.</text>
</comment>
<proteinExistence type="inferred from homology"/>
<evidence type="ECO:0000256" key="3">
    <source>
        <dbReference type="HAMAP-Rule" id="MF_01963"/>
    </source>
</evidence>
<dbReference type="RefSeq" id="WP_338684708.1">
    <property type="nucleotide sequence ID" value="NZ_AP024702.1"/>
</dbReference>
<comment type="catalytic activity">
    <reaction evidence="3">
        <text>S-methyl-5'-thioadenosine + phosphate = 5-(methylsulfanyl)-alpha-D-ribose 1-phosphate + adenine</text>
        <dbReference type="Rhea" id="RHEA:11852"/>
        <dbReference type="ChEBI" id="CHEBI:16708"/>
        <dbReference type="ChEBI" id="CHEBI:17509"/>
        <dbReference type="ChEBI" id="CHEBI:43474"/>
        <dbReference type="ChEBI" id="CHEBI:58533"/>
        <dbReference type="EC" id="2.4.2.28"/>
    </reaction>
</comment>
<evidence type="ECO:0000313" key="5">
    <source>
        <dbReference type="EMBL" id="BCX48465.1"/>
    </source>
</evidence>
<comment type="similarity">
    <text evidence="3">Belongs to the PNP/MTAP phosphorylase family. MTAP subfamily.</text>
</comment>
<dbReference type="PANTHER" id="PTHR42679:SF2">
    <property type="entry name" value="S-METHYL-5'-THIOADENOSINE PHOSPHORYLASE"/>
    <property type="match status" value="1"/>
</dbReference>
<dbReference type="InterPro" id="IPR000845">
    <property type="entry name" value="Nucleoside_phosphorylase_d"/>
</dbReference>
<keyword evidence="6" id="KW-1185">Reference proteome</keyword>
<keyword evidence="3" id="KW-0660">Purine salvage</keyword>
<feature type="site" description="Important for substrate specificity" evidence="3">
    <location>
        <position position="167"/>
    </location>
</feature>
<sequence>MAAAIGIIGGSGLYEIEGFEKAEERVVETPFGEPSDALVGGMLAGRQVWFLPRHGRGHRILPHEINHRANLWALRSLDVRFLICVTAVGSLREQYAPRDVVLPDQYFDRTSRREHHTFFGDGIAGHVSFGDPVSAGMRGLLHEAAKAEGARVHDGGTYVNMDGPAFSTRAESEANRQLGFDVIGMTNLPEAKLAREAEIASATLAMITDYDCWKVEEAAVTAEAVIGHLTANVALAKRILARAIPAVPEQPEWPEHKALDGAIMTPRSYWPEVTVERLKPLLGRFL</sequence>
<dbReference type="EMBL" id="AP024702">
    <property type="protein sequence ID" value="BCX48465.1"/>
    <property type="molecule type" value="Genomic_DNA"/>
</dbReference>
<feature type="binding site" evidence="3">
    <location>
        <position position="186"/>
    </location>
    <ligand>
        <name>phosphate</name>
        <dbReference type="ChEBI" id="CHEBI:43474"/>
    </ligand>
</feature>
<comment type="subunit">
    <text evidence="3">Homohexamer. Dimer of a homotrimer.</text>
</comment>
<evidence type="ECO:0000256" key="1">
    <source>
        <dbReference type="ARBA" id="ARBA00022676"/>
    </source>
</evidence>
<feature type="binding site" evidence="3">
    <location>
        <begin position="209"/>
        <end position="211"/>
    </location>
    <ligand>
        <name>substrate</name>
    </ligand>
</feature>
<feature type="site" description="Important for substrate specificity" evidence="3">
    <location>
        <position position="222"/>
    </location>
</feature>
<evidence type="ECO:0000259" key="4">
    <source>
        <dbReference type="Pfam" id="PF01048"/>
    </source>
</evidence>
<dbReference type="CDD" id="cd09010">
    <property type="entry name" value="MTAP_SsMTAPII_like_MTIP"/>
    <property type="match status" value="1"/>
</dbReference>
<gene>
    <name evidence="3 5" type="primary">mtnP</name>
    <name evidence="5" type="ORF">HAHE_23730</name>
</gene>
<evidence type="ECO:0000256" key="2">
    <source>
        <dbReference type="ARBA" id="ARBA00022679"/>
    </source>
</evidence>
<dbReference type="PANTHER" id="PTHR42679">
    <property type="entry name" value="S-METHYL-5'-THIOADENOSINE PHOSPHORYLASE"/>
    <property type="match status" value="1"/>
</dbReference>
<dbReference type="NCBIfam" id="TIGR01694">
    <property type="entry name" value="MTAP"/>
    <property type="match status" value="1"/>
</dbReference>
<feature type="binding site" evidence="3">
    <location>
        <begin position="53"/>
        <end position="54"/>
    </location>
    <ligand>
        <name>phosphate</name>
        <dbReference type="ChEBI" id="CHEBI:43474"/>
    </ligand>
</feature>
<feature type="binding site" evidence="3">
    <location>
        <position position="185"/>
    </location>
    <ligand>
        <name>substrate</name>
    </ligand>
</feature>